<feature type="region of interest" description="Disordered" evidence="1">
    <location>
        <begin position="1"/>
        <end position="23"/>
    </location>
</feature>
<feature type="compositionally biased region" description="Polar residues" evidence="1">
    <location>
        <begin position="61"/>
        <end position="71"/>
    </location>
</feature>
<dbReference type="InterPro" id="IPR021327">
    <property type="entry name" value="DUF2934"/>
</dbReference>
<sequence>MRPASAAARRPQNDLQEEDIGTDREEWISKRAYELWEEAGRPDGQDAEQWAQASAEWDAGQGQNNTDSTAASWDDEEY</sequence>
<evidence type="ECO:0000313" key="3">
    <source>
        <dbReference type="Proteomes" id="UP000191897"/>
    </source>
</evidence>
<feature type="region of interest" description="Disordered" evidence="1">
    <location>
        <begin position="38"/>
        <end position="78"/>
    </location>
</feature>
<evidence type="ECO:0000256" key="1">
    <source>
        <dbReference type="SAM" id="MobiDB-lite"/>
    </source>
</evidence>
<evidence type="ECO:0000313" key="2">
    <source>
        <dbReference type="EMBL" id="CUX67662.1"/>
    </source>
</evidence>
<gene>
    <name evidence="2" type="ORF">AGR4C_pb20183</name>
</gene>
<reference evidence="2 3" key="1">
    <citation type="submission" date="2016-01" db="EMBL/GenBank/DDBJ databases">
        <authorList>
            <person name="Oliw E.H."/>
        </authorList>
    </citation>
    <scope>NUCLEOTIDE SEQUENCE [LARGE SCALE GENOMIC DNA]</scope>
    <source>
        <strain evidence="2 3">Kerr 14</strain>
    </source>
</reference>
<protein>
    <recommendedName>
        <fullName evidence="4">DUF2934 domain-containing protein</fullName>
    </recommendedName>
</protein>
<organism evidence="2 3">
    <name type="scientific">Agrobacterium tumefaciens str. Kerr 14</name>
    <dbReference type="NCBI Taxonomy" id="1183424"/>
    <lineage>
        <taxon>Bacteria</taxon>
        <taxon>Pseudomonadati</taxon>
        <taxon>Pseudomonadota</taxon>
        <taxon>Alphaproteobacteria</taxon>
        <taxon>Hyphomicrobiales</taxon>
        <taxon>Rhizobiaceae</taxon>
        <taxon>Rhizobium/Agrobacterium group</taxon>
        <taxon>Agrobacterium</taxon>
        <taxon>Agrobacterium tumefaciens complex</taxon>
    </lineage>
</organism>
<proteinExistence type="predicted"/>
<dbReference type="RefSeq" id="WP_432416666.1">
    <property type="nucleotide sequence ID" value="NZ_LT009733.1"/>
</dbReference>
<dbReference type="AlphaFoldDB" id="A0A1S7SEC5"/>
<accession>A0A1S7SEC5</accession>
<dbReference type="EMBL" id="FBWC01000041">
    <property type="protein sequence ID" value="CUX67662.1"/>
    <property type="molecule type" value="Genomic_DNA"/>
</dbReference>
<dbReference type="Proteomes" id="UP000191897">
    <property type="component" value="Unassembled WGS sequence"/>
</dbReference>
<name>A0A1S7SEC5_AGRTU</name>
<evidence type="ECO:0008006" key="4">
    <source>
        <dbReference type="Google" id="ProtNLM"/>
    </source>
</evidence>
<dbReference type="Pfam" id="PF11154">
    <property type="entry name" value="DUF2934"/>
    <property type="match status" value="1"/>
</dbReference>